<evidence type="ECO:0000313" key="1">
    <source>
        <dbReference type="EMBL" id="MFC4665757.1"/>
    </source>
</evidence>
<dbReference type="InterPro" id="IPR008323">
    <property type="entry name" value="UCP033563"/>
</dbReference>
<protein>
    <submittedName>
        <fullName evidence="1">DUF1015 domain-containing protein</fullName>
    </submittedName>
</protein>
<accession>A0ABV9K6H5</accession>
<organism evidence="1 2">
    <name type="scientific">Falsiporphyromonas endometrii</name>
    <dbReference type="NCBI Taxonomy" id="1387297"/>
    <lineage>
        <taxon>Bacteria</taxon>
        <taxon>Pseudomonadati</taxon>
        <taxon>Bacteroidota</taxon>
        <taxon>Bacteroidia</taxon>
        <taxon>Bacteroidales</taxon>
        <taxon>Porphyromonadaceae</taxon>
        <taxon>Falsiporphyromonas</taxon>
    </lineage>
</organism>
<gene>
    <name evidence="1" type="ORF">ACFO3G_03910</name>
</gene>
<dbReference type="PANTHER" id="PTHR36454:SF1">
    <property type="entry name" value="DUF1015 DOMAIN-CONTAINING PROTEIN"/>
    <property type="match status" value="1"/>
</dbReference>
<dbReference type="PANTHER" id="PTHR36454">
    <property type="entry name" value="LMO2823 PROTEIN"/>
    <property type="match status" value="1"/>
</dbReference>
<reference evidence="2" key="1">
    <citation type="journal article" date="2019" name="Int. J. Syst. Evol. Microbiol.">
        <title>The Global Catalogue of Microorganisms (GCM) 10K type strain sequencing project: providing services to taxonomists for standard genome sequencing and annotation.</title>
        <authorList>
            <consortium name="The Broad Institute Genomics Platform"/>
            <consortium name="The Broad Institute Genome Sequencing Center for Infectious Disease"/>
            <person name="Wu L."/>
            <person name="Ma J."/>
        </authorList>
    </citation>
    <scope>NUCLEOTIDE SEQUENCE [LARGE SCALE GENOMIC DNA]</scope>
    <source>
        <strain evidence="2">CGMCC 4.7357</strain>
    </source>
</reference>
<name>A0ABV9K6H5_9PORP</name>
<dbReference type="Proteomes" id="UP001596020">
    <property type="component" value="Unassembled WGS sequence"/>
</dbReference>
<evidence type="ECO:0000313" key="2">
    <source>
        <dbReference type="Proteomes" id="UP001596020"/>
    </source>
</evidence>
<sequence length="415" mass="47568">MARIKPFKGIRPPRNLVTEVASRPYDVLNSEEAREEAKGNEKSLYHIIKPEIDFPVGTDEHDPRVYEKAAQNFQMFQDKGWLVQDDKENYYVYAQTMNGKTQYGLVVCAYVEDYLNGVIKKHELTRRDKEEDRMKHVRVNNANVEPVFFAFPDNAELDAIVKKYTVKEPEYDFVAELDGFGHHFWVIDDENDIKRITEIFGQMPALYIADGHHRSAAAALVGAEKAKQNPNHRGDEEYNFFMAVCFPANQLTIIDYNRVVKDLNGLTDEQFIEKVSKYFDVECKGTEIYHPAKLHNFSMYLGGKWYSLTAKEGTYDDNDPIGVLDVTISSNHILDEILGIKDLRSDKRIDFVGGIRGLEELKKRVDSGEMKVALALYPVSMKQLIDIADTGNIMPPKTTWFEPKLRSGLVIHKLS</sequence>
<dbReference type="RefSeq" id="WP_380078170.1">
    <property type="nucleotide sequence ID" value="NZ_JBHSGO010000122.1"/>
</dbReference>
<comment type="caution">
    <text evidence="1">The sequence shown here is derived from an EMBL/GenBank/DDBJ whole genome shotgun (WGS) entry which is preliminary data.</text>
</comment>
<dbReference type="EMBL" id="JBHSGO010000122">
    <property type="protein sequence ID" value="MFC4665757.1"/>
    <property type="molecule type" value="Genomic_DNA"/>
</dbReference>
<dbReference type="Pfam" id="PF06245">
    <property type="entry name" value="DUF1015"/>
    <property type="match status" value="1"/>
</dbReference>
<dbReference type="PIRSF" id="PIRSF033563">
    <property type="entry name" value="UCP033563"/>
    <property type="match status" value="1"/>
</dbReference>
<keyword evidence="2" id="KW-1185">Reference proteome</keyword>
<proteinExistence type="predicted"/>